<evidence type="ECO:0000256" key="1">
    <source>
        <dbReference type="SAM" id="MobiDB-lite"/>
    </source>
</evidence>
<gene>
    <name evidence="2" type="ORF">HU200_063320</name>
</gene>
<reference evidence="2" key="1">
    <citation type="submission" date="2020-07" db="EMBL/GenBank/DDBJ databases">
        <title>Genome sequence and genetic diversity analysis of an under-domesticated orphan crop, white fonio (Digitaria exilis).</title>
        <authorList>
            <person name="Bennetzen J.L."/>
            <person name="Chen S."/>
            <person name="Ma X."/>
            <person name="Wang X."/>
            <person name="Yssel A.E.J."/>
            <person name="Chaluvadi S.R."/>
            <person name="Johnson M."/>
            <person name="Gangashetty P."/>
            <person name="Hamidou F."/>
            <person name="Sanogo M.D."/>
            <person name="Zwaenepoel A."/>
            <person name="Wallace J."/>
            <person name="Van De Peer Y."/>
            <person name="Van Deynze A."/>
        </authorList>
    </citation>
    <scope>NUCLEOTIDE SEQUENCE</scope>
    <source>
        <tissue evidence="2">Leaves</tissue>
    </source>
</reference>
<feature type="compositionally biased region" description="Low complexity" evidence="1">
    <location>
        <begin position="397"/>
        <end position="406"/>
    </location>
</feature>
<dbReference type="EMBL" id="JACEFO010002676">
    <property type="protein sequence ID" value="KAF8651799.1"/>
    <property type="molecule type" value="Genomic_DNA"/>
</dbReference>
<evidence type="ECO:0000313" key="3">
    <source>
        <dbReference type="Proteomes" id="UP000636709"/>
    </source>
</evidence>
<feature type="region of interest" description="Disordered" evidence="1">
    <location>
        <begin position="59"/>
        <end position="81"/>
    </location>
</feature>
<accession>A0A835DXL1</accession>
<comment type="caution">
    <text evidence="2">The sequence shown here is derived from an EMBL/GenBank/DDBJ whole genome shotgun (WGS) entry which is preliminary data.</text>
</comment>
<evidence type="ECO:0000313" key="2">
    <source>
        <dbReference type="EMBL" id="KAF8651799.1"/>
    </source>
</evidence>
<feature type="compositionally biased region" description="Basic and acidic residues" evidence="1">
    <location>
        <begin position="488"/>
        <end position="509"/>
    </location>
</feature>
<feature type="region of interest" description="Disordered" evidence="1">
    <location>
        <begin position="584"/>
        <end position="613"/>
    </location>
</feature>
<keyword evidence="3" id="KW-1185">Reference proteome</keyword>
<feature type="region of interest" description="Disordered" evidence="1">
    <location>
        <begin position="94"/>
        <end position="548"/>
    </location>
</feature>
<feature type="compositionally biased region" description="Basic and acidic residues" evidence="1">
    <location>
        <begin position="94"/>
        <end position="106"/>
    </location>
</feature>
<feature type="compositionally biased region" description="Basic and acidic residues" evidence="1">
    <location>
        <begin position="134"/>
        <end position="159"/>
    </location>
</feature>
<name>A0A835DXL1_9POAL</name>
<proteinExistence type="predicted"/>
<feature type="compositionally biased region" description="Low complexity" evidence="1">
    <location>
        <begin position="248"/>
        <end position="261"/>
    </location>
</feature>
<feature type="compositionally biased region" description="Basic residues" evidence="1">
    <location>
        <begin position="163"/>
        <end position="173"/>
    </location>
</feature>
<feature type="compositionally biased region" description="Low complexity" evidence="1">
    <location>
        <begin position="318"/>
        <end position="332"/>
    </location>
</feature>
<dbReference type="AlphaFoldDB" id="A0A835DXL1"/>
<dbReference type="Proteomes" id="UP000636709">
    <property type="component" value="Unassembled WGS sequence"/>
</dbReference>
<feature type="compositionally biased region" description="Acidic residues" evidence="1">
    <location>
        <begin position="417"/>
        <end position="429"/>
    </location>
</feature>
<organism evidence="2 3">
    <name type="scientific">Digitaria exilis</name>
    <dbReference type="NCBI Taxonomy" id="1010633"/>
    <lineage>
        <taxon>Eukaryota</taxon>
        <taxon>Viridiplantae</taxon>
        <taxon>Streptophyta</taxon>
        <taxon>Embryophyta</taxon>
        <taxon>Tracheophyta</taxon>
        <taxon>Spermatophyta</taxon>
        <taxon>Magnoliopsida</taxon>
        <taxon>Liliopsida</taxon>
        <taxon>Poales</taxon>
        <taxon>Poaceae</taxon>
        <taxon>PACMAD clade</taxon>
        <taxon>Panicoideae</taxon>
        <taxon>Panicodae</taxon>
        <taxon>Paniceae</taxon>
        <taxon>Anthephorinae</taxon>
        <taxon>Digitaria</taxon>
    </lineage>
</organism>
<protein>
    <submittedName>
        <fullName evidence="2">Uncharacterized protein</fullName>
    </submittedName>
</protein>
<dbReference type="PANTHER" id="PTHR33621">
    <property type="entry name" value="ASPARTIC/GLUTAMIC ACID-RICH PROTEIN"/>
    <property type="match status" value="1"/>
</dbReference>
<feature type="compositionally biased region" description="Low complexity" evidence="1">
    <location>
        <begin position="122"/>
        <end position="133"/>
    </location>
</feature>
<dbReference type="OrthoDB" id="1916794at2759"/>
<sequence>MDFLALPRRDLQALCKRNGVRANMTNVAMAEALAALPAVDGIEEYVKVPVAVPAPESKAAAAERQREKQGSPLPRGRRVTVKAVEADVGKVDVEEDEKRELAKEDPPALGVGRRGPSRRARPVPAVATPVVEPVGKEEEKQDGSNEEDQRSEENKEDAPAHVVGRRGASRRARPAPAAVSAGAGAGEEREIELPQVPRGRRVPVKSSEPIRSDDCEEEEKDNLKHKASTDDAPSIGAGRRGPSRRARSTPALAAPVAAGKVAEQKQMAPIPRGRHTKAKSTDEVNPVDGEADEKQGAKPEEEEANVLAPGGGRRGPSRRAQPTPALAAPAAAGTVAEQEQMAPIPRNRRTTAKSTDEVNQDDGEADEKQGAKSEEEETDVPAQGVGRRGASRRARRAPAVATPAGRVPDEVITLGDSDTEPEEKDDDAPEIVVRRRGANTRAPAPVEAPATRRRASTRTTEAGDAAADAVPIRPIRQRRPTMKAAAAAKEKALPKVTRRDEQGGQDKTKAVTISDVEAVPEPVSNVGCDNSEDSKEASDPQNIVQKQEDEVMVIIGDEIPMKEISAQQEEQDKTQAGTIYDVAVVPEPVSNKGCDNSEDSQKASDPQNRAQKQEDGASFLFIAVQFENTGMVIEDDILMKESVDQVCMDSSKLQEQQDDVENRPSLLTNQEDSPIMGLVSMADEQAPEQDKGDNFHDGEGFSEGSSDKEVFMGIHGSEELEFVPIIQEAVTGFSNHESEKLVPIMQEAVTGGANHESEIRNVSELTVLPHGTEEASEANTEADLVSQEKEDINIDRLLADMAVGSVLVDCSGNVDLFAKEDTSEDDTEDDFSCQEKGDVVEAIPSGCSSGISWVEVEKAGDITSVKPESPVQFHITSQEKEDINIDQSQADLAVGSVLVDCSGSINLFDKENTSVVNTEDVFSCQEKEDVDAKMTLPDTGFDAIPSGCSSDISWVEVEKAGDITSEMPESPDALDEDGGLKEVAITDEDFEEDQFENAFVNADQVVLAVSVPDLKISDESPIALDEDGVLKEAVITEEVPQSTYTMYEDVEEDQFENAFVHVEVKAGVITGEVPNITGVMDECVQTFDFKNGFVFDELNNAVPTDSMPDDGADGNTKNTFTCDLPQELNVAEESYDHTALLADATEQVSKSIITMEPTMSVSEATSVCTNSSEKKAAESVAMLKEKGLKGAKKSEDLSKLSLGQLKTKLKEALNAKKSKEAKRVALARVDENVCRSRAQGQQQNLNLQQH</sequence>
<dbReference type="PANTHER" id="PTHR33621:SF2">
    <property type="entry name" value="RIBOSOMAL L1 DOMAIN-CONTAINING PROTEIN"/>
    <property type="match status" value="1"/>
</dbReference>